<name>A0A1J5PKJ4_9ZZZZ</name>
<evidence type="ECO:0000256" key="1">
    <source>
        <dbReference type="SAM" id="MobiDB-lite"/>
    </source>
</evidence>
<evidence type="ECO:0000313" key="2">
    <source>
        <dbReference type="EMBL" id="OIQ71328.1"/>
    </source>
</evidence>
<dbReference type="AlphaFoldDB" id="A0A1J5PKJ4"/>
<organism evidence="2">
    <name type="scientific">mine drainage metagenome</name>
    <dbReference type="NCBI Taxonomy" id="410659"/>
    <lineage>
        <taxon>unclassified sequences</taxon>
        <taxon>metagenomes</taxon>
        <taxon>ecological metagenomes</taxon>
    </lineage>
</organism>
<dbReference type="EMBL" id="MLJW01003779">
    <property type="protein sequence ID" value="OIQ71328.1"/>
    <property type="molecule type" value="Genomic_DNA"/>
</dbReference>
<feature type="compositionally biased region" description="Basic and acidic residues" evidence="1">
    <location>
        <begin position="11"/>
        <end position="25"/>
    </location>
</feature>
<protein>
    <submittedName>
        <fullName evidence="2">Uncharacterized protein</fullName>
    </submittedName>
</protein>
<accession>A0A1J5PKJ4</accession>
<feature type="region of interest" description="Disordered" evidence="1">
    <location>
        <begin position="185"/>
        <end position="231"/>
    </location>
</feature>
<sequence length="231" mass="24890">MDAEEQTVDAQRAECGHRERPDQRVGRRAGPAGQHHVETGARRAVQGLGDGQGVRHDRQRTQGRGLGDQCGEQVGRRSCGQRDRRVRLDEGERCARDRLLLPGGPGALRLETRLVARATALRRVDGAAVHTPQQTRLRELADVPADGHVGDAEALDQVGDADRTAGAHHRDDLVLALPGEHVNSIAHKPTNSHIDSARPGDDPVAPPVLERRGTIPTGRPSSGRDVALTHP</sequence>
<comment type="caution">
    <text evidence="2">The sequence shown here is derived from an EMBL/GenBank/DDBJ whole genome shotgun (WGS) entry which is preliminary data.</text>
</comment>
<reference evidence="2" key="1">
    <citation type="submission" date="2016-10" db="EMBL/GenBank/DDBJ databases">
        <title>Sequence of Gallionella enrichment culture.</title>
        <authorList>
            <person name="Poehlein A."/>
            <person name="Muehling M."/>
            <person name="Daniel R."/>
        </authorList>
    </citation>
    <scope>NUCLEOTIDE SEQUENCE</scope>
</reference>
<gene>
    <name evidence="2" type="ORF">GALL_470560</name>
</gene>
<feature type="region of interest" description="Disordered" evidence="1">
    <location>
        <begin position="1"/>
        <end position="83"/>
    </location>
</feature>
<proteinExistence type="predicted"/>